<organism evidence="1">
    <name type="scientific">Schizaphis graminum</name>
    <name type="common">Green bug aphid</name>
    <dbReference type="NCBI Taxonomy" id="13262"/>
    <lineage>
        <taxon>Eukaryota</taxon>
        <taxon>Metazoa</taxon>
        <taxon>Ecdysozoa</taxon>
        <taxon>Arthropoda</taxon>
        <taxon>Hexapoda</taxon>
        <taxon>Insecta</taxon>
        <taxon>Pterygota</taxon>
        <taxon>Neoptera</taxon>
        <taxon>Paraneoptera</taxon>
        <taxon>Hemiptera</taxon>
        <taxon>Sternorrhyncha</taxon>
        <taxon>Aphidomorpha</taxon>
        <taxon>Aphidoidea</taxon>
        <taxon>Aphididae</taxon>
        <taxon>Aphidini</taxon>
        <taxon>Schizaphis</taxon>
    </lineage>
</organism>
<dbReference type="EMBL" id="GGMR01019199">
    <property type="protein sequence ID" value="MBY31818.1"/>
    <property type="molecule type" value="Transcribed_RNA"/>
</dbReference>
<sequence length="193" mass="21024">MPMKDINTAPLTSCCTRENTDGKNKDRDDKNIMPMKDINTAPARRRHCCFTVVRFYFLSTERLGEYNKLLYAISPNGPTLYVSNVSIVHGTAVCETARAMLHCCGADVTTNTRTSACTRGAVLASCTVTRAFSTGNAYLPTGGGLGDLRTPATWVGNSKRATTTTGIGTFGTLTVRPECSGQSWCYWCSRRPQ</sequence>
<gene>
    <name evidence="1" type="ORF">g.53861</name>
</gene>
<reference evidence="1" key="1">
    <citation type="submission" date="2018-04" db="EMBL/GenBank/DDBJ databases">
        <title>Transcriptome of Schizaphis graminum biotype I.</title>
        <authorList>
            <person name="Scully E.D."/>
            <person name="Geib S.M."/>
            <person name="Palmer N.A."/>
            <person name="Koch K."/>
            <person name="Bradshaw J."/>
            <person name="Heng-Moss T."/>
            <person name="Sarath G."/>
        </authorList>
    </citation>
    <scope>NUCLEOTIDE SEQUENCE</scope>
</reference>
<protein>
    <submittedName>
        <fullName evidence="1">Uncharacterized protein</fullName>
    </submittedName>
</protein>
<dbReference type="AlphaFoldDB" id="A0A2S2PR80"/>
<proteinExistence type="predicted"/>
<evidence type="ECO:0000313" key="1">
    <source>
        <dbReference type="EMBL" id="MBY31818.1"/>
    </source>
</evidence>
<name>A0A2S2PR80_SCHGA</name>
<accession>A0A2S2PR80</accession>